<reference evidence="3 4" key="1">
    <citation type="submission" date="2018-06" db="EMBL/GenBank/DDBJ databases">
        <title>Echinicola strongylocentroti sp. nov., isolated from a sea urchin Strongylocentrotus intermedius.</title>
        <authorList>
            <person name="Bae S.S."/>
        </authorList>
    </citation>
    <scope>NUCLEOTIDE SEQUENCE [LARGE SCALE GENOMIC DNA]</scope>
    <source>
        <strain evidence="3 4">MEBiC08714</strain>
    </source>
</reference>
<evidence type="ECO:0000256" key="1">
    <source>
        <dbReference type="PROSITE-ProRule" id="PRU00110"/>
    </source>
</evidence>
<feature type="modified residue" description="Phosphohistidine" evidence="1">
    <location>
        <position position="56"/>
    </location>
</feature>
<dbReference type="GO" id="GO:0004672">
    <property type="term" value="F:protein kinase activity"/>
    <property type="evidence" value="ECO:0007669"/>
    <property type="project" value="UniProtKB-ARBA"/>
</dbReference>
<keyword evidence="4" id="KW-1185">Reference proteome</keyword>
<dbReference type="Proteomes" id="UP000248688">
    <property type="component" value="Chromosome"/>
</dbReference>
<gene>
    <name evidence="3" type="ORF">DN752_01670</name>
</gene>
<dbReference type="InterPro" id="IPR036641">
    <property type="entry name" value="HPT_dom_sf"/>
</dbReference>
<organism evidence="3 4">
    <name type="scientific">Echinicola strongylocentroti</name>
    <dbReference type="NCBI Taxonomy" id="1795355"/>
    <lineage>
        <taxon>Bacteria</taxon>
        <taxon>Pseudomonadati</taxon>
        <taxon>Bacteroidota</taxon>
        <taxon>Cytophagia</taxon>
        <taxon>Cytophagales</taxon>
        <taxon>Cyclobacteriaceae</taxon>
        <taxon>Echinicola</taxon>
    </lineage>
</organism>
<protein>
    <recommendedName>
        <fullName evidence="2">HPt domain-containing protein</fullName>
    </recommendedName>
</protein>
<dbReference type="AlphaFoldDB" id="A0A2Z4ID62"/>
<keyword evidence="1" id="KW-0597">Phosphoprotein</keyword>
<dbReference type="PROSITE" id="PS50894">
    <property type="entry name" value="HPT"/>
    <property type="match status" value="1"/>
</dbReference>
<name>A0A2Z4ID62_9BACT</name>
<dbReference type="GO" id="GO:0000160">
    <property type="term" value="P:phosphorelay signal transduction system"/>
    <property type="evidence" value="ECO:0007669"/>
    <property type="project" value="InterPro"/>
</dbReference>
<dbReference type="Pfam" id="PF01627">
    <property type="entry name" value="Hpt"/>
    <property type="match status" value="1"/>
</dbReference>
<proteinExistence type="predicted"/>
<dbReference type="EMBL" id="CP030041">
    <property type="protein sequence ID" value="AWW28942.1"/>
    <property type="molecule type" value="Genomic_DNA"/>
</dbReference>
<dbReference type="KEGG" id="est:DN752_01670"/>
<feature type="domain" description="HPt" evidence="2">
    <location>
        <begin position="17"/>
        <end position="110"/>
    </location>
</feature>
<evidence type="ECO:0000313" key="3">
    <source>
        <dbReference type="EMBL" id="AWW28942.1"/>
    </source>
</evidence>
<dbReference type="Gene3D" id="1.20.120.160">
    <property type="entry name" value="HPT domain"/>
    <property type="match status" value="1"/>
</dbReference>
<evidence type="ECO:0000313" key="4">
    <source>
        <dbReference type="Proteomes" id="UP000248688"/>
    </source>
</evidence>
<evidence type="ECO:0000259" key="2">
    <source>
        <dbReference type="PROSITE" id="PS50894"/>
    </source>
</evidence>
<sequence>MYDLINKDVIFQFLGDDPELIRPMLEMVLNNSLPELDQLDALYQKCDYEEVRIKVHKAKSAIGYVGATSTRKLLQEIEKDVPNVYPKNIHSLKQDIEIIKKEITHFLAEI</sequence>
<dbReference type="SUPFAM" id="SSF47226">
    <property type="entry name" value="Histidine-containing phosphotransfer domain, HPT domain"/>
    <property type="match status" value="1"/>
</dbReference>
<dbReference type="InterPro" id="IPR008207">
    <property type="entry name" value="Sig_transdc_His_kin_Hpt_dom"/>
</dbReference>
<dbReference type="OrthoDB" id="982275at2"/>
<accession>A0A2Z4ID62</accession>
<dbReference type="RefSeq" id="WP_112782363.1">
    <property type="nucleotide sequence ID" value="NZ_CP030041.1"/>
</dbReference>